<evidence type="ECO:0000256" key="1">
    <source>
        <dbReference type="SAM" id="Coils"/>
    </source>
</evidence>
<comment type="caution">
    <text evidence="3">The sequence shown here is derived from an EMBL/GenBank/DDBJ whole genome shotgun (WGS) entry which is preliminary data.</text>
</comment>
<dbReference type="EMBL" id="JANBPK010001268">
    <property type="protein sequence ID" value="KAJ2923877.1"/>
    <property type="molecule type" value="Genomic_DNA"/>
</dbReference>
<name>A0A9W8IW28_9AGAR</name>
<feature type="compositionally biased region" description="Basic and acidic residues" evidence="2">
    <location>
        <begin position="417"/>
        <end position="438"/>
    </location>
</feature>
<keyword evidence="4" id="KW-1185">Reference proteome</keyword>
<reference evidence="3" key="1">
    <citation type="submission" date="2022-06" db="EMBL/GenBank/DDBJ databases">
        <title>Genome Sequence of Candolleomyces eurysporus.</title>
        <authorList>
            <person name="Buettner E."/>
        </authorList>
    </citation>
    <scope>NUCLEOTIDE SEQUENCE</scope>
    <source>
        <strain evidence="3">VTCC 930004</strain>
    </source>
</reference>
<dbReference type="AlphaFoldDB" id="A0A9W8IW28"/>
<dbReference type="Proteomes" id="UP001140091">
    <property type="component" value="Unassembled WGS sequence"/>
</dbReference>
<gene>
    <name evidence="3" type="ORF">H1R20_g13210</name>
</gene>
<organism evidence="3 4">
    <name type="scientific">Candolleomyces eurysporus</name>
    <dbReference type="NCBI Taxonomy" id="2828524"/>
    <lineage>
        <taxon>Eukaryota</taxon>
        <taxon>Fungi</taxon>
        <taxon>Dikarya</taxon>
        <taxon>Basidiomycota</taxon>
        <taxon>Agaricomycotina</taxon>
        <taxon>Agaricomycetes</taxon>
        <taxon>Agaricomycetidae</taxon>
        <taxon>Agaricales</taxon>
        <taxon>Agaricineae</taxon>
        <taxon>Psathyrellaceae</taxon>
        <taxon>Candolleomyces</taxon>
    </lineage>
</organism>
<feature type="coiled-coil region" evidence="1">
    <location>
        <begin position="144"/>
        <end position="200"/>
    </location>
</feature>
<dbReference type="OrthoDB" id="3069035at2759"/>
<accession>A0A9W8IW28</accession>
<feature type="compositionally biased region" description="Basic and acidic residues" evidence="2">
    <location>
        <begin position="488"/>
        <end position="499"/>
    </location>
</feature>
<feature type="compositionally biased region" description="Pro residues" evidence="2">
    <location>
        <begin position="1"/>
        <end position="10"/>
    </location>
</feature>
<keyword evidence="1" id="KW-0175">Coiled coil</keyword>
<feature type="region of interest" description="Disordered" evidence="2">
    <location>
        <begin position="1"/>
        <end position="63"/>
    </location>
</feature>
<sequence length="519" mass="57863">MLGPIQPPVGPGLSIPADSLLLSQPGANLGQTRLPTPNSDSSQVTPSSSFTAVGPDNSPKRIELDPQLRNTLSPPAIPKPPHKIAITSTPSQLGTISCADSTPCPTIKTVYGPCCHGRISDGEHRQQEILQQVEWLHTQQKAIKASIENQKAQAMKEIEEYAARVLGNLKAVGGDGSSLVTEAQRAQNAAEEASAEAAENPAILSLCTNVFLDFLGASKLSKKEHLPLIDESDPNFLKNLPPIITDETRQVSQERFYWSKTLKESTHNHDALMRMVRHAKSFSNTYIAGSQQLVNLISLPDLTSKFAAKFEYLRRIWRGKGKQESTSAGGEQTVGKMNNRRKGKFEARVRKFTALPEGDSYKTDGYAQALYMNLMSDDEDTFHDDGTLNEEYYTSRSAVWESQRLREFKAYLDKRPDTIHKSKQPIRREKGPDKEKPIPKTLSFKGRVRRWMVDETWWEDVGKAEYDLPLYVADNGKAWGEEDDPEEVMEKAKTLGEEKKKRKLDNGGKASGRSGKKRK</sequence>
<feature type="non-terminal residue" evidence="3">
    <location>
        <position position="519"/>
    </location>
</feature>
<proteinExistence type="predicted"/>
<evidence type="ECO:0000313" key="4">
    <source>
        <dbReference type="Proteomes" id="UP001140091"/>
    </source>
</evidence>
<protein>
    <submittedName>
        <fullName evidence="3">Uncharacterized protein</fullName>
    </submittedName>
</protein>
<feature type="region of interest" description="Disordered" evidence="2">
    <location>
        <begin position="477"/>
        <end position="519"/>
    </location>
</feature>
<evidence type="ECO:0000313" key="3">
    <source>
        <dbReference type="EMBL" id="KAJ2923877.1"/>
    </source>
</evidence>
<feature type="compositionally biased region" description="Polar residues" evidence="2">
    <location>
        <begin position="21"/>
        <end position="51"/>
    </location>
</feature>
<evidence type="ECO:0000256" key="2">
    <source>
        <dbReference type="SAM" id="MobiDB-lite"/>
    </source>
</evidence>
<feature type="region of interest" description="Disordered" evidence="2">
    <location>
        <begin position="417"/>
        <end position="440"/>
    </location>
</feature>